<dbReference type="InterPro" id="IPR029058">
    <property type="entry name" value="AB_hydrolase_fold"/>
</dbReference>
<accession>A0A9W8HJW2</accession>
<dbReference type="Proteomes" id="UP001140217">
    <property type="component" value="Unassembled WGS sequence"/>
</dbReference>
<dbReference type="SUPFAM" id="SSF53474">
    <property type="entry name" value="alpha/beta-Hydrolases"/>
    <property type="match status" value="1"/>
</dbReference>
<evidence type="ECO:0000256" key="2">
    <source>
        <dbReference type="ARBA" id="ARBA00022670"/>
    </source>
</evidence>
<evidence type="ECO:0000313" key="8">
    <source>
        <dbReference type="Proteomes" id="UP001140217"/>
    </source>
</evidence>
<keyword evidence="8" id="KW-1185">Reference proteome</keyword>
<sequence length="456" mass="47737">MRCYTYALAALGLAAPCAGATVRHVVEQPLDHFAPAGDGGGILRQVVYVNDDHCDDGGGGGGGGPAILYSVGERGVRPADASASWAYELARQTRALVVVPELRFFGESRPAEPERHLQHLRVEQMMADVRRVVANATAGGPWVLVGGSFAGSLMAWTAHRYPELRALPVASSAPMRLADAFWGFDRAAARRLPCAAALSAAVQHVDRELASGDARPVRLALGLDAAVGAGQIAAALTVRLAQLAQAPAGPAADAQIRGFCAWFADADAAPAEALARAARPGDYVGNRTGGYAGDCAAGDRRAWLWLQCTQLGLWQTAPPAGSPWFARRLRSRRLTAAHFRRVCRRCFPATRAAAGALEDLRAFAERARRAYEAGARAAVFTTGELDPWRALAVAGARLIEGAAHAQDLLPPPAAAPVAAAQRRTARAVQLWVAARSAAAAPAPLAAVLVLTAVACL</sequence>
<feature type="signal peptide" evidence="6">
    <location>
        <begin position="1"/>
        <end position="19"/>
    </location>
</feature>
<dbReference type="InterPro" id="IPR008758">
    <property type="entry name" value="Peptidase_S28"/>
</dbReference>
<evidence type="ECO:0000313" key="7">
    <source>
        <dbReference type="EMBL" id="KAJ2785673.1"/>
    </source>
</evidence>
<dbReference type="AlphaFoldDB" id="A0A9W8HJW2"/>
<keyword evidence="2 7" id="KW-0645">Protease</keyword>
<dbReference type="Gene3D" id="1.20.120.980">
    <property type="entry name" value="Serine carboxypeptidase S28, SKS domain"/>
    <property type="match status" value="1"/>
</dbReference>
<keyword evidence="5" id="KW-0325">Glycoprotein</keyword>
<feature type="chain" id="PRO_5040848371" evidence="6">
    <location>
        <begin position="20"/>
        <end position="456"/>
    </location>
</feature>
<name>A0A9W8HJW2_9FUNG</name>
<dbReference type="OrthoDB" id="1735038at2759"/>
<dbReference type="PANTHER" id="PTHR11010:SF117">
    <property type="entry name" value="SERINE PROTEASE 16"/>
    <property type="match status" value="1"/>
</dbReference>
<dbReference type="GO" id="GO:0006508">
    <property type="term" value="P:proteolysis"/>
    <property type="evidence" value="ECO:0007669"/>
    <property type="project" value="UniProtKB-KW"/>
</dbReference>
<dbReference type="GO" id="GO:0070008">
    <property type="term" value="F:serine-type exopeptidase activity"/>
    <property type="evidence" value="ECO:0007669"/>
    <property type="project" value="InterPro"/>
</dbReference>
<organism evidence="7 8">
    <name type="scientific">Coemansia javaensis</name>
    <dbReference type="NCBI Taxonomy" id="2761396"/>
    <lineage>
        <taxon>Eukaryota</taxon>
        <taxon>Fungi</taxon>
        <taxon>Fungi incertae sedis</taxon>
        <taxon>Zoopagomycota</taxon>
        <taxon>Kickxellomycotina</taxon>
        <taxon>Kickxellomycetes</taxon>
        <taxon>Kickxellales</taxon>
        <taxon>Kickxellaceae</taxon>
        <taxon>Coemansia</taxon>
    </lineage>
</organism>
<dbReference type="Pfam" id="PF05577">
    <property type="entry name" value="Peptidase_S28"/>
    <property type="match status" value="2"/>
</dbReference>
<keyword evidence="4" id="KW-0378">Hydrolase</keyword>
<keyword evidence="3 6" id="KW-0732">Signal</keyword>
<reference evidence="7" key="1">
    <citation type="submission" date="2022-07" db="EMBL/GenBank/DDBJ databases">
        <title>Phylogenomic reconstructions and comparative analyses of Kickxellomycotina fungi.</title>
        <authorList>
            <person name="Reynolds N.K."/>
            <person name="Stajich J.E."/>
            <person name="Barry K."/>
            <person name="Grigoriev I.V."/>
            <person name="Crous P."/>
            <person name="Smith M.E."/>
        </authorList>
    </citation>
    <scope>NUCLEOTIDE SEQUENCE</scope>
    <source>
        <strain evidence="7">NBRC 105414</strain>
    </source>
</reference>
<comment type="similarity">
    <text evidence="1">Belongs to the peptidase S28 family.</text>
</comment>
<dbReference type="InterPro" id="IPR042269">
    <property type="entry name" value="Ser_carbopepase_S28_SKS"/>
</dbReference>
<comment type="caution">
    <text evidence="7">The sequence shown here is derived from an EMBL/GenBank/DDBJ whole genome shotgun (WGS) entry which is preliminary data.</text>
</comment>
<evidence type="ECO:0000256" key="5">
    <source>
        <dbReference type="ARBA" id="ARBA00023180"/>
    </source>
</evidence>
<evidence type="ECO:0000256" key="3">
    <source>
        <dbReference type="ARBA" id="ARBA00022729"/>
    </source>
</evidence>
<dbReference type="Gene3D" id="3.40.50.1820">
    <property type="entry name" value="alpha/beta hydrolase"/>
    <property type="match status" value="1"/>
</dbReference>
<evidence type="ECO:0000256" key="6">
    <source>
        <dbReference type="SAM" id="SignalP"/>
    </source>
</evidence>
<protein>
    <submittedName>
        <fullName evidence="7">Thymus-specific serine protease</fullName>
    </submittedName>
</protein>
<proteinExistence type="inferred from homology"/>
<dbReference type="GO" id="GO:0008239">
    <property type="term" value="F:dipeptidyl-peptidase activity"/>
    <property type="evidence" value="ECO:0007669"/>
    <property type="project" value="TreeGrafter"/>
</dbReference>
<gene>
    <name evidence="7" type="primary">PRSS16</name>
    <name evidence="7" type="ORF">H4R18_000364</name>
</gene>
<evidence type="ECO:0000256" key="4">
    <source>
        <dbReference type="ARBA" id="ARBA00022801"/>
    </source>
</evidence>
<evidence type="ECO:0000256" key="1">
    <source>
        <dbReference type="ARBA" id="ARBA00011079"/>
    </source>
</evidence>
<dbReference type="PANTHER" id="PTHR11010">
    <property type="entry name" value="PROTEASE S28 PRO-X CARBOXYPEPTIDASE-RELATED"/>
    <property type="match status" value="1"/>
</dbReference>
<dbReference type="EMBL" id="JANBUL010000008">
    <property type="protein sequence ID" value="KAJ2785673.1"/>
    <property type="molecule type" value="Genomic_DNA"/>
</dbReference>